<keyword evidence="2" id="KW-1185">Reference proteome</keyword>
<comment type="caution">
    <text evidence="1">The sequence shown here is derived from an EMBL/GenBank/DDBJ whole genome shotgun (WGS) entry which is preliminary data.</text>
</comment>
<gene>
    <name evidence="1" type="ORF">ACEU0G_003200</name>
</gene>
<proteinExistence type="predicted"/>
<dbReference type="EMBL" id="JBHGCJ010000005">
    <property type="protein sequence ID" value="MFG6109196.1"/>
    <property type="molecule type" value="Genomic_DNA"/>
</dbReference>
<reference evidence="1 2" key="1">
    <citation type="submission" date="2024-09" db="EMBL/GenBank/DDBJ databases">
        <authorList>
            <consortium name="All-Russian atlas of soil microorganisms"/>
            <consortium name="as a basis for the search for new antimicrobial producers and enzymes with unique properties"/>
            <person name="Sokolova E.A."/>
            <person name="Voronina E.N."/>
        </authorList>
    </citation>
    <scope>NUCLEOTIDE SEQUENCE [LARGE SCALE GENOMIC DNA]</scope>
    <source>
        <strain evidence="1 2">AF-22b-331.1</strain>
    </source>
</reference>
<name>A0ABW7CXB7_9GAMM</name>
<sequence length="294" mass="30044">MHTALEQPAVISVARSTRALPARHALWLGVCLVAGLTACKAQAPAGEPSTAPAAAAATAPATAAAATPTAAAPVALSAEQLQAVVDGMLRKAYGEKAFNAATGCWSHSFEGANDTLDYCMKPDTPKVVAAASGTQVYFQTYSDPNAETYSLVDPGLRGAFAATVTADGKWTPLAATAAIDQGQAGDCGCRDAQLVQVGPDRHGWLGTAGGTWQGVTVTQYTLLVPVAGVFRDVSRIAQSSEDSPSEVVQIQIDPTGTPVDGFYPIKATRQGDGAAAATSVIAFDPKQQVYPGAP</sequence>
<accession>A0ABW7CXB7</accession>
<protein>
    <recommendedName>
        <fullName evidence="3">Lipoprotein</fullName>
    </recommendedName>
</protein>
<dbReference type="RefSeq" id="WP_394162746.1">
    <property type="nucleotide sequence ID" value="NZ_JBHGCJ010000005.1"/>
</dbReference>
<evidence type="ECO:0000313" key="1">
    <source>
        <dbReference type="EMBL" id="MFG6109196.1"/>
    </source>
</evidence>
<dbReference type="Proteomes" id="UP001605261">
    <property type="component" value="Unassembled WGS sequence"/>
</dbReference>
<evidence type="ECO:0000313" key="2">
    <source>
        <dbReference type="Proteomes" id="UP001605261"/>
    </source>
</evidence>
<organism evidence="1 2">
    <name type="scientific">Stenotrophomonas nematodicola</name>
    <dbReference type="NCBI Taxonomy" id="2656746"/>
    <lineage>
        <taxon>Bacteria</taxon>
        <taxon>Pseudomonadati</taxon>
        <taxon>Pseudomonadota</taxon>
        <taxon>Gammaproteobacteria</taxon>
        <taxon>Lysobacterales</taxon>
        <taxon>Lysobacteraceae</taxon>
        <taxon>Stenotrophomonas</taxon>
    </lineage>
</organism>
<evidence type="ECO:0008006" key="3">
    <source>
        <dbReference type="Google" id="ProtNLM"/>
    </source>
</evidence>